<proteinExistence type="predicted"/>
<organism evidence="1 2">
    <name type="scientific">Mucuna pruriens</name>
    <name type="common">Velvet bean</name>
    <name type="synonym">Dolichos pruriens</name>
    <dbReference type="NCBI Taxonomy" id="157652"/>
    <lineage>
        <taxon>Eukaryota</taxon>
        <taxon>Viridiplantae</taxon>
        <taxon>Streptophyta</taxon>
        <taxon>Embryophyta</taxon>
        <taxon>Tracheophyta</taxon>
        <taxon>Spermatophyta</taxon>
        <taxon>Magnoliopsida</taxon>
        <taxon>eudicotyledons</taxon>
        <taxon>Gunneridae</taxon>
        <taxon>Pentapetalae</taxon>
        <taxon>rosids</taxon>
        <taxon>fabids</taxon>
        <taxon>Fabales</taxon>
        <taxon>Fabaceae</taxon>
        <taxon>Papilionoideae</taxon>
        <taxon>50 kb inversion clade</taxon>
        <taxon>NPAAA clade</taxon>
        <taxon>indigoferoid/millettioid clade</taxon>
        <taxon>Phaseoleae</taxon>
        <taxon>Mucuna</taxon>
    </lineage>
</organism>
<accession>A0A371GE45</accession>
<feature type="non-terminal residue" evidence="1">
    <location>
        <position position="1"/>
    </location>
</feature>
<dbReference type="EMBL" id="QJKJ01005821">
    <property type="protein sequence ID" value="RDX88858.1"/>
    <property type="molecule type" value="Genomic_DNA"/>
</dbReference>
<protein>
    <submittedName>
        <fullName evidence="1">Uncharacterized protein</fullName>
    </submittedName>
</protein>
<evidence type="ECO:0000313" key="1">
    <source>
        <dbReference type="EMBL" id="RDX88858.1"/>
    </source>
</evidence>
<keyword evidence="2" id="KW-1185">Reference proteome</keyword>
<gene>
    <name evidence="1" type="ORF">CR513_29491</name>
</gene>
<dbReference type="AlphaFoldDB" id="A0A371GE45"/>
<evidence type="ECO:0000313" key="2">
    <source>
        <dbReference type="Proteomes" id="UP000257109"/>
    </source>
</evidence>
<reference evidence="1" key="1">
    <citation type="submission" date="2018-05" db="EMBL/GenBank/DDBJ databases">
        <title>Draft genome of Mucuna pruriens seed.</title>
        <authorList>
            <person name="Nnadi N.E."/>
            <person name="Vos R."/>
            <person name="Hasami M.H."/>
            <person name="Devisetty U.K."/>
            <person name="Aguiy J.C."/>
        </authorList>
    </citation>
    <scope>NUCLEOTIDE SEQUENCE [LARGE SCALE GENOMIC DNA]</scope>
    <source>
        <strain evidence="1">JCA_2017</strain>
    </source>
</reference>
<sequence length="90" mass="10129">MEAKYVACYEAICKLCGQGILFEVHLVESIFKPLIIYCDNPTVVQEFQTCVEHIPTKLMVADPLIKGLAIKIYVDHVTHMGVVRSFDTLS</sequence>
<comment type="caution">
    <text evidence="1">The sequence shown here is derived from an EMBL/GenBank/DDBJ whole genome shotgun (WGS) entry which is preliminary data.</text>
</comment>
<name>A0A371GE45_MUCPR</name>
<dbReference type="Proteomes" id="UP000257109">
    <property type="component" value="Unassembled WGS sequence"/>
</dbReference>